<evidence type="ECO:0000256" key="7">
    <source>
        <dbReference type="ARBA" id="ARBA00031445"/>
    </source>
</evidence>
<gene>
    <name evidence="13" type="ORF">D9R08_07620</name>
</gene>
<comment type="function">
    <text evidence="1 11">Involved in lipopolysaccharide (LPS) biosynthesis. Catalyzes the transfer of 3-deoxy-D-manno-octulosonate (Kdo) residue(s) from CMP-Kdo to lipid IV(A), the tetraacyldisaccharide-1,4'-bisphosphate precursor of lipid A.</text>
</comment>
<dbReference type="Gene3D" id="3.40.50.2000">
    <property type="entry name" value="Glycogen Phosphorylase B"/>
    <property type="match status" value="1"/>
</dbReference>
<dbReference type="Gene3D" id="3.40.50.11720">
    <property type="entry name" value="3-Deoxy-D-manno-octulosonic-acid transferase, N-terminal domain"/>
    <property type="match status" value="1"/>
</dbReference>
<dbReference type="FunFam" id="3.40.50.2000:FF:000032">
    <property type="entry name" value="3-deoxy-D-manno-octulosonic acid transferase"/>
    <property type="match status" value="1"/>
</dbReference>
<comment type="caution">
    <text evidence="13">The sequence shown here is derived from an EMBL/GenBank/DDBJ whole genome shotgun (WGS) entry which is preliminary data.</text>
</comment>
<dbReference type="EC" id="2.4.99.12" evidence="4 11"/>
<dbReference type="EMBL" id="RCNT01000003">
    <property type="protein sequence ID" value="RMA42653.1"/>
    <property type="molecule type" value="Genomic_DNA"/>
</dbReference>
<dbReference type="InterPro" id="IPR038107">
    <property type="entry name" value="Glycos_transf_N_sf"/>
</dbReference>
<dbReference type="GO" id="GO:0005886">
    <property type="term" value="C:plasma membrane"/>
    <property type="evidence" value="ECO:0007669"/>
    <property type="project" value="UniProtKB-SubCell"/>
</dbReference>
<feature type="site" description="Transition state stabilizer" evidence="10">
    <location>
        <position position="213"/>
    </location>
</feature>
<keyword evidence="14" id="KW-1185">Reference proteome</keyword>
<comment type="similarity">
    <text evidence="3">Belongs to the glycosyltransferase group 1 family. Glycosyltransferase 30 subfamily.</text>
</comment>
<name>A0A3L9Y8L4_9RHOB</name>
<keyword evidence="11" id="KW-1003">Cell membrane</keyword>
<accession>A0A3L9Y8L4</accession>
<dbReference type="AlphaFoldDB" id="A0A3L9Y8L4"/>
<feature type="site" description="Transition state stabilizer" evidence="10">
    <location>
        <position position="135"/>
    </location>
</feature>
<keyword evidence="11" id="KW-0448">Lipopolysaccharide biosynthesis</keyword>
<evidence type="ECO:0000259" key="12">
    <source>
        <dbReference type="Pfam" id="PF04413"/>
    </source>
</evidence>
<evidence type="ECO:0000256" key="1">
    <source>
        <dbReference type="ARBA" id="ARBA00003394"/>
    </source>
</evidence>
<evidence type="ECO:0000313" key="13">
    <source>
        <dbReference type="EMBL" id="RMA42653.1"/>
    </source>
</evidence>
<comment type="pathway">
    <text evidence="2 11">Bacterial outer membrane biogenesis; LPS core biosynthesis.</text>
</comment>
<feature type="active site" description="Proton acceptor" evidence="9">
    <location>
        <position position="65"/>
    </location>
</feature>
<evidence type="ECO:0000313" key="14">
    <source>
        <dbReference type="Proteomes" id="UP000281343"/>
    </source>
</evidence>
<dbReference type="InterPro" id="IPR039901">
    <property type="entry name" value="Kdotransferase"/>
</dbReference>
<evidence type="ECO:0000256" key="10">
    <source>
        <dbReference type="PIRSR" id="PIRSR639901-2"/>
    </source>
</evidence>
<comment type="catalytic activity">
    <reaction evidence="8 11">
        <text>lipid IVA (E. coli) + CMP-3-deoxy-beta-D-manno-octulosonate = alpha-Kdo-(2-&gt;6)-lipid IVA (E. coli) + CMP + H(+)</text>
        <dbReference type="Rhea" id="RHEA:28066"/>
        <dbReference type="ChEBI" id="CHEBI:15378"/>
        <dbReference type="ChEBI" id="CHEBI:58603"/>
        <dbReference type="ChEBI" id="CHEBI:60364"/>
        <dbReference type="ChEBI" id="CHEBI:60377"/>
        <dbReference type="ChEBI" id="CHEBI:85987"/>
        <dbReference type="EC" id="2.4.99.12"/>
    </reaction>
</comment>
<organism evidence="13 14">
    <name type="scientific">Rhodophyticola porphyridii</name>
    <dbReference type="NCBI Taxonomy" id="1852017"/>
    <lineage>
        <taxon>Bacteria</taxon>
        <taxon>Pseudomonadati</taxon>
        <taxon>Pseudomonadota</taxon>
        <taxon>Alphaproteobacteria</taxon>
        <taxon>Rhodobacterales</taxon>
        <taxon>Roseobacteraceae</taxon>
        <taxon>Rhodophyticola</taxon>
    </lineage>
</organism>
<dbReference type="GO" id="GO:0043842">
    <property type="term" value="F:Kdo transferase activity"/>
    <property type="evidence" value="ECO:0007669"/>
    <property type="project" value="UniProtKB-EC"/>
</dbReference>
<comment type="subcellular location">
    <subcellularLocation>
        <location evidence="11">Cell membrane</location>
    </subcellularLocation>
</comment>
<dbReference type="PANTHER" id="PTHR42755">
    <property type="entry name" value="3-DEOXY-MANNO-OCTULOSONATE CYTIDYLYLTRANSFERASE"/>
    <property type="match status" value="1"/>
</dbReference>
<dbReference type="InterPro" id="IPR007507">
    <property type="entry name" value="Glycos_transf_N"/>
</dbReference>
<evidence type="ECO:0000256" key="3">
    <source>
        <dbReference type="ARBA" id="ARBA00006380"/>
    </source>
</evidence>
<dbReference type="Pfam" id="PF04413">
    <property type="entry name" value="Glycos_transf_N"/>
    <property type="match status" value="1"/>
</dbReference>
<dbReference type="OrthoDB" id="9789797at2"/>
<feature type="domain" description="3-deoxy-D-manno-octulosonic-acid transferase N-terminal" evidence="12">
    <location>
        <begin position="38"/>
        <end position="213"/>
    </location>
</feature>
<evidence type="ECO:0000256" key="2">
    <source>
        <dbReference type="ARBA" id="ARBA00004713"/>
    </source>
</evidence>
<proteinExistence type="inferred from homology"/>
<dbReference type="GO" id="GO:0009244">
    <property type="term" value="P:lipopolysaccharide core region biosynthetic process"/>
    <property type="evidence" value="ECO:0007669"/>
    <property type="project" value="UniProtKB-UniRule"/>
</dbReference>
<evidence type="ECO:0000256" key="4">
    <source>
        <dbReference type="ARBA" id="ARBA00012621"/>
    </source>
</evidence>
<dbReference type="UniPathway" id="UPA00958"/>
<protein>
    <recommendedName>
        <fullName evidence="5 11">3-deoxy-D-manno-octulosonic acid transferase</fullName>
        <shortName evidence="11">Kdo transferase</shortName>
        <ecNumber evidence="4 11">2.4.99.12</ecNumber>
    </recommendedName>
    <alternativeName>
        <fullName evidence="7 11">Lipid IV(A) 3-deoxy-D-manno-octulosonic acid transferase</fullName>
    </alternativeName>
</protein>
<dbReference type="PANTHER" id="PTHR42755:SF1">
    <property type="entry name" value="3-DEOXY-D-MANNO-OCTULOSONIC ACID TRANSFERASE, MITOCHONDRIAL-RELATED"/>
    <property type="match status" value="1"/>
</dbReference>
<reference evidence="13 14" key="1">
    <citation type="submission" date="2018-10" db="EMBL/GenBank/DDBJ databases">
        <authorList>
            <person name="Jung H.S."/>
            <person name="Jeon C.O."/>
        </authorList>
    </citation>
    <scope>NUCLEOTIDE SEQUENCE [LARGE SCALE GENOMIC DNA]</scope>
    <source>
        <strain evidence="13 14">MA-7-27</strain>
    </source>
</reference>
<dbReference type="Proteomes" id="UP000281343">
    <property type="component" value="Unassembled WGS sequence"/>
</dbReference>
<evidence type="ECO:0000256" key="6">
    <source>
        <dbReference type="ARBA" id="ARBA00022679"/>
    </source>
</evidence>
<dbReference type="SUPFAM" id="SSF53756">
    <property type="entry name" value="UDP-Glycosyltransferase/glycogen phosphorylase"/>
    <property type="match status" value="1"/>
</dbReference>
<keyword evidence="11" id="KW-0472">Membrane</keyword>
<evidence type="ECO:0000256" key="5">
    <source>
        <dbReference type="ARBA" id="ARBA00019077"/>
    </source>
</evidence>
<dbReference type="GO" id="GO:0009245">
    <property type="term" value="P:lipid A biosynthetic process"/>
    <property type="evidence" value="ECO:0007669"/>
    <property type="project" value="TreeGrafter"/>
</dbReference>
<evidence type="ECO:0000256" key="9">
    <source>
        <dbReference type="PIRSR" id="PIRSR639901-1"/>
    </source>
</evidence>
<evidence type="ECO:0000256" key="11">
    <source>
        <dbReference type="RuleBase" id="RU365103"/>
    </source>
</evidence>
<evidence type="ECO:0000256" key="8">
    <source>
        <dbReference type="ARBA" id="ARBA00049183"/>
    </source>
</evidence>
<dbReference type="RefSeq" id="WP_121897438.1">
    <property type="nucleotide sequence ID" value="NZ_RCNT01000003.1"/>
</dbReference>
<sequence>MGQSLILAGYLLFSARAEAFAERKLAARLRIGKEDEARLDERRGIASRPRPDTPLIWFHAASVGESLALLELIRRLIEERPDISVLVTTGTVTSAKVMDSRLPDDAFHQYAPMDALPFVRRFLDHWRPDLAVWTESELWPALITETDARGIPMLLINARMSKASHDRWRFLKGVARSLLRRFTFAHVQDDVTAGYLRRLGLPADRLKVTGTLKEGAAALPYDENERARLASRLAGRPVWLAASTHKGEEKKVLEAHSLAMRGNPRLLLIIVPRHPERGDAVAELLQTTGWSYVRRTADETPDGDTQVYLADTVGELGLWYRLAPVSFVGGSLEPIGGHNPFEPAALGSAILHGPYVTNFVDIYQRLTEAKAARLVSSPESLAAAVNDLMNPDHAAAMASAAWEVSSSGANVTDMAVDLLLDTLDTPPPPALPRPA</sequence>
<keyword evidence="6 11" id="KW-0808">Transferase</keyword>